<dbReference type="SUPFAM" id="SSF53850">
    <property type="entry name" value="Periplasmic binding protein-like II"/>
    <property type="match status" value="1"/>
</dbReference>
<protein>
    <submittedName>
        <fullName evidence="5">ABC transporter substrate-binding protein</fullName>
    </submittedName>
</protein>
<keyword evidence="3" id="KW-0732">Signal</keyword>
<dbReference type="InterPro" id="IPR030678">
    <property type="entry name" value="Peptide/Ni-bd"/>
</dbReference>
<dbReference type="CDD" id="cd08497">
    <property type="entry name" value="MbnE-like"/>
    <property type="match status" value="1"/>
</dbReference>
<dbReference type="InterPro" id="IPR039424">
    <property type="entry name" value="SBP_5"/>
</dbReference>
<reference evidence="6" key="1">
    <citation type="journal article" date="2019" name="Int. J. Syst. Evol. Microbiol.">
        <title>The Global Catalogue of Microorganisms (GCM) 10K type strain sequencing project: providing services to taxonomists for standard genome sequencing and annotation.</title>
        <authorList>
            <consortium name="The Broad Institute Genomics Platform"/>
            <consortium name="The Broad Institute Genome Sequencing Center for Infectious Disease"/>
            <person name="Wu L."/>
            <person name="Ma J."/>
        </authorList>
    </citation>
    <scope>NUCLEOTIDE SEQUENCE [LARGE SCALE GENOMIC DNA]</scope>
    <source>
        <strain evidence="6">KCTC 42443</strain>
    </source>
</reference>
<comment type="subcellular location">
    <subcellularLocation>
        <location evidence="1">Periplasm</location>
    </subcellularLocation>
</comment>
<dbReference type="PANTHER" id="PTHR30290">
    <property type="entry name" value="PERIPLASMIC BINDING COMPONENT OF ABC TRANSPORTER"/>
    <property type="match status" value="1"/>
</dbReference>
<accession>A0ABQ3IL59</accession>
<dbReference type="EMBL" id="BNCH01000001">
    <property type="protein sequence ID" value="GHE85265.1"/>
    <property type="molecule type" value="Genomic_DNA"/>
</dbReference>
<evidence type="ECO:0000256" key="1">
    <source>
        <dbReference type="ARBA" id="ARBA00004418"/>
    </source>
</evidence>
<gene>
    <name evidence="5" type="ORF">GCM10016455_00480</name>
</gene>
<dbReference type="PIRSF" id="PIRSF002741">
    <property type="entry name" value="MppA"/>
    <property type="match status" value="1"/>
</dbReference>
<organism evidence="5 6">
    <name type="scientific">Aliiroseovarius zhejiangensis</name>
    <dbReference type="NCBI Taxonomy" id="1632025"/>
    <lineage>
        <taxon>Bacteria</taxon>
        <taxon>Pseudomonadati</taxon>
        <taxon>Pseudomonadota</taxon>
        <taxon>Alphaproteobacteria</taxon>
        <taxon>Rhodobacterales</taxon>
        <taxon>Paracoccaceae</taxon>
        <taxon>Aliiroseovarius</taxon>
    </lineage>
</organism>
<feature type="domain" description="Solute-binding protein family 5" evidence="4">
    <location>
        <begin position="94"/>
        <end position="499"/>
    </location>
</feature>
<evidence type="ECO:0000256" key="2">
    <source>
        <dbReference type="ARBA" id="ARBA00005695"/>
    </source>
</evidence>
<evidence type="ECO:0000256" key="3">
    <source>
        <dbReference type="ARBA" id="ARBA00022729"/>
    </source>
</evidence>
<sequence length="594" mass="66533">MIGAVSLSVFTAQVGLAEPKHGIAMYGDPALPPDFVSLPHVNADAPKGGKIIFAEAGSYDSLHPVIRKGSAPWQLRFMLFESLMGRSYDEPFTLYGLLAESVETNDARTWVEYTLREGTQFSDGSPLTIEDVMWSYEVLGTLGHPRYHGAWAKVETMEQTGPRSVKFTFNTEDRELPLILGMRPILKKAQWEGKDFEASGVDVIPIGSSPYVIGDFEPGRYLTLTRNPDYWGKDVPFMQGQANLDEIRFDYYGDGDVTFEAFKAGEATTHRETNLQKWATQFNFPAVQSGDIVLSDIPHQRPTGIMGYVMNTRRPAFSDIRVRDAMIHAFNFEFINQSLNAGAKKRIQSYFHNSVLGMAPGKPAEGLVREMLMGYDDLPDGAVEGYALPVSDGSARNRAGLRRAMELMEEAGWTIQDGMMKNADGQPFTFEILLNTGSSENRQEIDIFADALGRMGITPTITSVDSAQYKERTNAFDFDMAYYWRGLSLSPGNEQHLYWGSESADKEGTRNWMGVKSAAIDGLIDQMLNARGQDEFRAATKALDRVLTAGRYVIPLGYTDLSHIAHVKELKYPDRIPMYGDYLGFQPEIWWYEE</sequence>
<evidence type="ECO:0000259" key="4">
    <source>
        <dbReference type="Pfam" id="PF00496"/>
    </source>
</evidence>
<proteinExistence type="inferred from homology"/>
<dbReference type="Gene3D" id="3.10.105.10">
    <property type="entry name" value="Dipeptide-binding Protein, Domain 3"/>
    <property type="match status" value="1"/>
</dbReference>
<dbReference type="Proteomes" id="UP000609802">
    <property type="component" value="Unassembled WGS sequence"/>
</dbReference>
<comment type="caution">
    <text evidence="5">The sequence shown here is derived from an EMBL/GenBank/DDBJ whole genome shotgun (WGS) entry which is preliminary data.</text>
</comment>
<dbReference type="InterPro" id="IPR000914">
    <property type="entry name" value="SBP_5_dom"/>
</dbReference>
<evidence type="ECO:0000313" key="5">
    <source>
        <dbReference type="EMBL" id="GHE85265.1"/>
    </source>
</evidence>
<comment type="similarity">
    <text evidence="2">Belongs to the bacterial solute-binding protein 5 family.</text>
</comment>
<keyword evidence="6" id="KW-1185">Reference proteome</keyword>
<dbReference type="Pfam" id="PF00496">
    <property type="entry name" value="SBP_bac_5"/>
    <property type="match status" value="1"/>
</dbReference>
<dbReference type="Gene3D" id="3.40.190.10">
    <property type="entry name" value="Periplasmic binding protein-like II"/>
    <property type="match status" value="1"/>
</dbReference>
<dbReference type="PANTHER" id="PTHR30290:SF64">
    <property type="entry name" value="ABC TRANSPORTER PERIPLASMIC BINDING PROTEIN"/>
    <property type="match status" value="1"/>
</dbReference>
<name>A0ABQ3IL59_9RHOB</name>
<evidence type="ECO:0000313" key="6">
    <source>
        <dbReference type="Proteomes" id="UP000609802"/>
    </source>
</evidence>